<dbReference type="AlphaFoldDB" id="A0AAD7WXF8"/>
<dbReference type="EMBL" id="JAINUG010000016">
    <property type="protein sequence ID" value="KAJ8413201.1"/>
    <property type="molecule type" value="Genomic_DNA"/>
</dbReference>
<gene>
    <name evidence="2" type="ORF">AAFF_G00091970</name>
</gene>
<organism evidence="2 3">
    <name type="scientific">Aldrovandia affinis</name>
    <dbReference type="NCBI Taxonomy" id="143900"/>
    <lineage>
        <taxon>Eukaryota</taxon>
        <taxon>Metazoa</taxon>
        <taxon>Chordata</taxon>
        <taxon>Craniata</taxon>
        <taxon>Vertebrata</taxon>
        <taxon>Euteleostomi</taxon>
        <taxon>Actinopterygii</taxon>
        <taxon>Neopterygii</taxon>
        <taxon>Teleostei</taxon>
        <taxon>Notacanthiformes</taxon>
        <taxon>Halosauridae</taxon>
        <taxon>Aldrovandia</taxon>
    </lineage>
</organism>
<evidence type="ECO:0000256" key="1">
    <source>
        <dbReference type="SAM" id="MobiDB-lite"/>
    </source>
</evidence>
<evidence type="ECO:0000313" key="2">
    <source>
        <dbReference type="EMBL" id="KAJ8413201.1"/>
    </source>
</evidence>
<dbReference type="Proteomes" id="UP001221898">
    <property type="component" value="Unassembled WGS sequence"/>
</dbReference>
<reference evidence="2" key="1">
    <citation type="journal article" date="2023" name="Science">
        <title>Genome structures resolve the early diversification of teleost fishes.</title>
        <authorList>
            <person name="Parey E."/>
            <person name="Louis A."/>
            <person name="Montfort J."/>
            <person name="Bouchez O."/>
            <person name="Roques C."/>
            <person name="Iampietro C."/>
            <person name="Lluch J."/>
            <person name="Castinel A."/>
            <person name="Donnadieu C."/>
            <person name="Desvignes T."/>
            <person name="Floi Bucao C."/>
            <person name="Jouanno E."/>
            <person name="Wen M."/>
            <person name="Mejri S."/>
            <person name="Dirks R."/>
            <person name="Jansen H."/>
            <person name="Henkel C."/>
            <person name="Chen W.J."/>
            <person name="Zahm M."/>
            <person name="Cabau C."/>
            <person name="Klopp C."/>
            <person name="Thompson A.W."/>
            <person name="Robinson-Rechavi M."/>
            <person name="Braasch I."/>
            <person name="Lecointre G."/>
            <person name="Bobe J."/>
            <person name="Postlethwait J.H."/>
            <person name="Berthelot C."/>
            <person name="Roest Crollius H."/>
            <person name="Guiguen Y."/>
        </authorList>
    </citation>
    <scope>NUCLEOTIDE SEQUENCE</scope>
    <source>
        <strain evidence="2">NC1722</strain>
    </source>
</reference>
<sequence length="97" mass="10329">MSVGGSSLPCVLTDFEFPQELTRPPRQIRAEGGIAHSALAVPAHLPPRPVWLSDEPRPAPTPCHRAPLPGPNRTNGARGAVAMDRVSLRNEAPITPV</sequence>
<feature type="region of interest" description="Disordered" evidence="1">
    <location>
        <begin position="51"/>
        <end position="78"/>
    </location>
</feature>
<evidence type="ECO:0000313" key="3">
    <source>
        <dbReference type="Proteomes" id="UP001221898"/>
    </source>
</evidence>
<keyword evidence="3" id="KW-1185">Reference proteome</keyword>
<accession>A0AAD7WXF8</accession>
<comment type="caution">
    <text evidence="2">The sequence shown here is derived from an EMBL/GenBank/DDBJ whole genome shotgun (WGS) entry which is preliminary data.</text>
</comment>
<protein>
    <submittedName>
        <fullName evidence="2">Uncharacterized protein</fullName>
    </submittedName>
</protein>
<name>A0AAD7WXF8_9TELE</name>
<proteinExistence type="predicted"/>